<feature type="domain" description="J" evidence="4">
    <location>
        <begin position="116"/>
        <end position="183"/>
    </location>
</feature>
<feature type="compositionally biased region" description="Basic residues" evidence="2">
    <location>
        <begin position="379"/>
        <end position="388"/>
    </location>
</feature>
<dbReference type="InterPro" id="IPR018253">
    <property type="entry name" value="DnaJ_domain_CS"/>
</dbReference>
<organism evidence="5 6">
    <name type="scientific">Pseudomassariella vexata</name>
    <dbReference type="NCBI Taxonomy" id="1141098"/>
    <lineage>
        <taxon>Eukaryota</taxon>
        <taxon>Fungi</taxon>
        <taxon>Dikarya</taxon>
        <taxon>Ascomycota</taxon>
        <taxon>Pezizomycotina</taxon>
        <taxon>Sordariomycetes</taxon>
        <taxon>Xylariomycetidae</taxon>
        <taxon>Amphisphaeriales</taxon>
        <taxon>Pseudomassariaceae</taxon>
        <taxon>Pseudomassariella</taxon>
    </lineage>
</organism>
<feature type="compositionally biased region" description="Low complexity" evidence="2">
    <location>
        <begin position="25"/>
        <end position="34"/>
    </location>
</feature>
<keyword evidence="1" id="KW-0143">Chaperone</keyword>
<feature type="region of interest" description="Disordered" evidence="2">
    <location>
        <begin position="369"/>
        <end position="397"/>
    </location>
</feature>
<name>A0A1Y2EF98_9PEZI</name>
<sequence>MADASAGNSIRNGSTRTRRLREGGSSRNSSARSSTVYNDDFLQPGYGSTGLRSSTSRFSLNEQFAATRREYEFDYDDTSSTLGRSTIASEAMGDQDVEDAEDEDMLALHAASRGRDLYELLCLPRNSSAHSIRRAYHRLFVLLYPDSHPRKVRAAADVYFTTVQTAFETLIDPCRRLQYDLDSANGADQSSSLETQDQDYRLWHAELLRHHLLHPNAAEDHDGLELSVRFGEGPSGLPNVGHRHQLEPVDFAMGQSFSIPLSILGGPLDHAFHTIRNWMTRATPRDPPSVSPDQPDCINGQIKPSLVTYYGPLLTIRASIYGLLQDLMSIPVDVLADPYQPTLATEIPRDRVLQLLDGRIHPLLSVKFQHQLPPSGPTKHGKMKHGSSRNKLSLDTSSRGSRGAIVELESDIIPSPALATRMSTQVLIPCDTTPSSIQIAAKTAPWNNHFPRIGANLQRPTAGGLLMCNLDSGDWTSQADLTCSAFTQFTRMKQQFLSLDIPLRIAPKIEVAYKMGGSFKPSATCISDRATERGLRSLEWGMEHDGGGSWTVSTTGEVGYVGSSIRYGLDVNVPSSKFVGNGPTCASPGANRTSGRGVRLEAELASNSLWTTFMALRCLKRIGRFSKVGFEVGLSTNSLHLSVYWSRLGQRISLPFLMRSRATLNAQLLFWTTLVPFVGFAAWEYAGYRRRRNNAKRRDWRKDLKSKRAEADEVNMLLAANVEKQQKSELARGGLVILNAKYGVKAADESNAWGAEEVADVTIAVAALVDNGELLIPEGVDKSQLLGFWDPVPTSAKALHVRYLYQGKEQAVEVIGEQQLLLPSVKD</sequence>
<gene>
    <name evidence="5" type="ORF">BCR38DRAFT_332747</name>
</gene>
<dbReference type="GO" id="GO:0005739">
    <property type="term" value="C:mitochondrion"/>
    <property type="evidence" value="ECO:0007669"/>
    <property type="project" value="GOC"/>
</dbReference>
<feature type="compositionally biased region" description="Polar residues" evidence="2">
    <location>
        <begin position="1"/>
        <end position="15"/>
    </location>
</feature>
<dbReference type="OrthoDB" id="666364at2759"/>
<dbReference type="SUPFAM" id="SSF46565">
    <property type="entry name" value="Chaperone J-domain"/>
    <property type="match status" value="1"/>
</dbReference>
<feature type="region of interest" description="Disordered" evidence="2">
    <location>
        <begin position="1"/>
        <end position="39"/>
    </location>
</feature>
<evidence type="ECO:0000313" key="6">
    <source>
        <dbReference type="Proteomes" id="UP000193689"/>
    </source>
</evidence>
<dbReference type="InterPro" id="IPR001623">
    <property type="entry name" value="DnaJ_domain"/>
</dbReference>
<evidence type="ECO:0000256" key="2">
    <source>
        <dbReference type="SAM" id="MobiDB-lite"/>
    </source>
</evidence>
<keyword evidence="3" id="KW-1133">Transmembrane helix</keyword>
<dbReference type="Pfam" id="PF00226">
    <property type="entry name" value="DnaJ"/>
    <property type="match status" value="1"/>
</dbReference>
<evidence type="ECO:0000256" key="3">
    <source>
        <dbReference type="SAM" id="Phobius"/>
    </source>
</evidence>
<dbReference type="InterPro" id="IPR036869">
    <property type="entry name" value="J_dom_sf"/>
</dbReference>
<dbReference type="GO" id="GO:0042407">
    <property type="term" value="P:cristae formation"/>
    <property type="evidence" value="ECO:0007669"/>
    <property type="project" value="TreeGrafter"/>
</dbReference>
<dbReference type="EMBL" id="MCFJ01000002">
    <property type="protein sequence ID" value="ORY70229.1"/>
    <property type="molecule type" value="Genomic_DNA"/>
</dbReference>
<dbReference type="PROSITE" id="PS00636">
    <property type="entry name" value="DNAJ_1"/>
    <property type="match status" value="1"/>
</dbReference>
<evidence type="ECO:0000256" key="1">
    <source>
        <dbReference type="ARBA" id="ARBA00023186"/>
    </source>
</evidence>
<keyword evidence="3" id="KW-0812">Transmembrane</keyword>
<evidence type="ECO:0000313" key="5">
    <source>
        <dbReference type="EMBL" id="ORY70229.1"/>
    </source>
</evidence>
<keyword evidence="3" id="KW-0472">Membrane</keyword>
<accession>A0A1Y2EF98</accession>
<dbReference type="PANTHER" id="PTHR44157">
    <property type="entry name" value="DNAJ HOMOLOG SUBFAMILY C MEMBER 11"/>
    <property type="match status" value="1"/>
</dbReference>
<dbReference type="PANTHER" id="PTHR44157:SF1">
    <property type="entry name" value="DNAJ HOMOLOG SUBFAMILY C MEMBER 11"/>
    <property type="match status" value="1"/>
</dbReference>
<dbReference type="SMART" id="SM00271">
    <property type="entry name" value="DnaJ"/>
    <property type="match status" value="1"/>
</dbReference>
<dbReference type="PROSITE" id="PS50076">
    <property type="entry name" value="DNAJ_2"/>
    <property type="match status" value="1"/>
</dbReference>
<dbReference type="InterPro" id="IPR024586">
    <property type="entry name" value="DnaJ-like_C11_C"/>
</dbReference>
<dbReference type="Proteomes" id="UP000193689">
    <property type="component" value="Unassembled WGS sequence"/>
</dbReference>
<proteinExistence type="predicted"/>
<dbReference type="Gene3D" id="1.10.287.110">
    <property type="entry name" value="DnaJ domain"/>
    <property type="match status" value="1"/>
</dbReference>
<dbReference type="STRING" id="1141098.A0A1Y2EF98"/>
<dbReference type="RefSeq" id="XP_040720179.1">
    <property type="nucleotide sequence ID" value="XM_040855180.1"/>
</dbReference>
<comment type="caution">
    <text evidence="5">The sequence shown here is derived from an EMBL/GenBank/DDBJ whole genome shotgun (WGS) entry which is preliminary data.</text>
</comment>
<protein>
    <recommendedName>
        <fullName evidence="4">J domain-containing protein</fullName>
    </recommendedName>
</protein>
<feature type="transmembrane region" description="Helical" evidence="3">
    <location>
        <begin position="668"/>
        <end position="688"/>
    </location>
</feature>
<dbReference type="CDD" id="cd06257">
    <property type="entry name" value="DnaJ"/>
    <property type="match status" value="1"/>
</dbReference>
<dbReference type="InParanoid" id="A0A1Y2EF98"/>
<evidence type="ECO:0000259" key="4">
    <source>
        <dbReference type="PROSITE" id="PS50076"/>
    </source>
</evidence>
<dbReference type="Pfam" id="PF11875">
    <property type="entry name" value="DnaJ-like_C11_C"/>
    <property type="match status" value="1"/>
</dbReference>
<dbReference type="InterPro" id="IPR052243">
    <property type="entry name" value="Mito_inner_membrane_organizer"/>
</dbReference>
<dbReference type="AlphaFoldDB" id="A0A1Y2EF98"/>
<dbReference type="GeneID" id="63771392"/>
<dbReference type="PRINTS" id="PR00625">
    <property type="entry name" value="JDOMAIN"/>
</dbReference>
<reference evidence="5 6" key="1">
    <citation type="submission" date="2016-07" db="EMBL/GenBank/DDBJ databases">
        <title>Pervasive Adenine N6-methylation of Active Genes in Fungi.</title>
        <authorList>
            <consortium name="DOE Joint Genome Institute"/>
            <person name="Mondo S.J."/>
            <person name="Dannebaum R.O."/>
            <person name="Kuo R.C."/>
            <person name="Labutti K."/>
            <person name="Haridas S."/>
            <person name="Kuo A."/>
            <person name="Salamov A."/>
            <person name="Ahrendt S.R."/>
            <person name="Lipzen A."/>
            <person name="Sullivan W."/>
            <person name="Andreopoulos W.B."/>
            <person name="Clum A."/>
            <person name="Lindquist E."/>
            <person name="Daum C."/>
            <person name="Ramamoorthy G.K."/>
            <person name="Gryganskyi A."/>
            <person name="Culley D."/>
            <person name="Magnuson J.K."/>
            <person name="James T.Y."/>
            <person name="O'Malley M.A."/>
            <person name="Stajich J.E."/>
            <person name="Spatafora J.W."/>
            <person name="Visel A."/>
            <person name="Grigoriev I.V."/>
        </authorList>
    </citation>
    <scope>NUCLEOTIDE SEQUENCE [LARGE SCALE GENOMIC DNA]</scope>
    <source>
        <strain evidence="5 6">CBS 129021</strain>
    </source>
</reference>
<keyword evidence="6" id="KW-1185">Reference proteome</keyword>